<proteinExistence type="inferred from homology"/>
<sequence>MERLRRARGEAAARHIIAGALYIFSIGASDFLQNYLVFPVRGYSFTPPEYEAYLVGAAEAAVHAVHGLGARAVTFAGLPPLGCLPLERAVNLQSPGDCNGMYNMAAVSFNRRLEGMLGRLGRELPGARVAYVDQYGLLSAMIARPWEYGFENSA</sequence>
<evidence type="ECO:0000256" key="1">
    <source>
        <dbReference type="ARBA" id="ARBA00008668"/>
    </source>
</evidence>
<dbReference type="InterPro" id="IPR001087">
    <property type="entry name" value="GDSL"/>
</dbReference>
<dbReference type="InterPro" id="IPR050592">
    <property type="entry name" value="GDSL_lipolytic_enzyme"/>
</dbReference>
<keyword evidence="3" id="KW-1185">Reference proteome</keyword>
<evidence type="ECO:0000313" key="2">
    <source>
        <dbReference type="EnsemblPlants" id="HORVU.MOREX.r3.3HG0306180.1.CDS1"/>
    </source>
</evidence>
<dbReference type="InterPro" id="IPR036514">
    <property type="entry name" value="SGNH_hydro_sf"/>
</dbReference>
<dbReference type="AlphaFoldDB" id="A0A8I6WVA5"/>
<organism evidence="2 3">
    <name type="scientific">Hordeum vulgare subsp. vulgare</name>
    <name type="common">Domesticated barley</name>
    <dbReference type="NCBI Taxonomy" id="112509"/>
    <lineage>
        <taxon>Eukaryota</taxon>
        <taxon>Viridiplantae</taxon>
        <taxon>Streptophyta</taxon>
        <taxon>Embryophyta</taxon>
        <taxon>Tracheophyta</taxon>
        <taxon>Spermatophyta</taxon>
        <taxon>Magnoliopsida</taxon>
        <taxon>Liliopsida</taxon>
        <taxon>Poales</taxon>
        <taxon>Poaceae</taxon>
        <taxon>BOP clade</taxon>
        <taxon>Pooideae</taxon>
        <taxon>Triticodae</taxon>
        <taxon>Triticeae</taxon>
        <taxon>Hordeinae</taxon>
        <taxon>Hordeum</taxon>
    </lineage>
</organism>
<dbReference type="SMR" id="A0A8I6WVA5"/>
<dbReference type="PANTHER" id="PTHR45642">
    <property type="entry name" value="GDSL ESTERASE/LIPASE EXL3"/>
    <property type="match status" value="1"/>
</dbReference>
<dbReference type="EnsemblPlants" id="HORVU.MOREX.r3.3HG0306180.1">
    <property type="protein sequence ID" value="HORVU.MOREX.r3.3HG0306180.1.CDS1"/>
    <property type="gene ID" value="HORVU.MOREX.r3.3HG0306180"/>
</dbReference>
<reference evidence="3" key="1">
    <citation type="journal article" date="2012" name="Nature">
        <title>A physical, genetic and functional sequence assembly of the barley genome.</title>
        <authorList>
            <consortium name="The International Barley Genome Sequencing Consortium"/>
            <person name="Mayer K.F."/>
            <person name="Waugh R."/>
            <person name="Brown J.W."/>
            <person name="Schulman A."/>
            <person name="Langridge P."/>
            <person name="Platzer M."/>
            <person name="Fincher G.B."/>
            <person name="Muehlbauer G.J."/>
            <person name="Sato K."/>
            <person name="Close T.J."/>
            <person name="Wise R.P."/>
            <person name="Stein N."/>
        </authorList>
    </citation>
    <scope>NUCLEOTIDE SEQUENCE [LARGE SCALE GENOMIC DNA]</scope>
    <source>
        <strain evidence="3">cv. Morex</strain>
    </source>
</reference>
<reference evidence="2" key="3">
    <citation type="submission" date="2022-01" db="UniProtKB">
        <authorList>
            <consortium name="EnsemblPlants"/>
        </authorList>
    </citation>
    <scope>IDENTIFICATION</scope>
    <source>
        <strain evidence="2">subsp. vulgare</strain>
    </source>
</reference>
<protein>
    <recommendedName>
        <fullName evidence="4">GDSL esterase/lipase</fullName>
    </recommendedName>
</protein>
<evidence type="ECO:0000313" key="3">
    <source>
        <dbReference type="Proteomes" id="UP000011116"/>
    </source>
</evidence>
<dbReference type="Gramene" id="HORVU.MOREX.r2.3HG0255720.1">
    <property type="protein sequence ID" value="HORVU.MOREX.r2.3HG0255720.1.CDS.1"/>
    <property type="gene ID" value="HORVU.MOREX.r2.3HG0255720"/>
</dbReference>
<dbReference type="Pfam" id="PF00657">
    <property type="entry name" value="Lipase_GDSL"/>
    <property type="match status" value="1"/>
</dbReference>
<dbReference type="PANTHER" id="PTHR45642:SF26">
    <property type="entry name" value="OS09G0247600 PROTEIN"/>
    <property type="match status" value="1"/>
</dbReference>
<reference evidence="2" key="2">
    <citation type="submission" date="2020-10" db="EMBL/GenBank/DDBJ databases">
        <authorList>
            <person name="Scholz U."/>
            <person name="Mascher M."/>
            <person name="Fiebig A."/>
        </authorList>
    </citation>
    <scope>NUCLEOTIDE SEQUENCE [LARGE SCALE GENOMIC DNA]</scope>
    <source>
        <strain evidence="2">cv. Morex</strain>
    </source>
</reference>
<evidence type="ECO:0008006" key="4">
    <source>
        <dbReference type="Google" id="ProtNLM"/>
    </source>
</evidence>
<dbReference type="Gramene" id="HORVU.MOREX.r3.3HG0306180.1">
    <property type="protein sequence ID" value="HORVU.MOREX.r3.3HG0306180.1.CDS1"/>
    <property type="gene ID" value="HORVU.MOREX.r3.3HG0306180"/>
</dbReference>
<name>A0A8I6WVA5_HORVV</name>
<dbReference type="Proteomes" id="UP000011116">
    <property type="component" value="Chromosome 3H"/>
</dbReference>
<comment type="similarity">
    <text evidence="1">Belongs to the 'GDSL' lipolytic enzyme family.</text>
</comment>
<dbReference type="GO" id="GO:0016788">
    <property type="term" value="F:hydrolase activity, acting on ester bonds"/>
    <property type="evidence" value="ECO:0007669"/>
    <property type="project" value="InterPro"/>
</dbReference>
<dbReference type="Gene3D" id="3.40.50.1110">
    <property type="entry name" value="SGNH hydrolase"/>
    <property type="match status" value="1"/>
</dbReference>
<accession>A0A8I6WVA5</accession>